<dbReference type="STRING" id="512564.MCRO_0059"/>
<dbReference type="KEGG" id="mcd:MCRO_0059"/>
<reference key="2">
    <citation type="submission" date="2010-03" db="EMBL/GenBank/DDBJ databases">
        <authorList>
            <person name="Ma Z."/>
            <person name="Wang X."/>
            <person name="Liu H."/>
        </authorList>
    </citation>
    <scope>NUCLEOTIDE SEQUENCE</scope>
    <source>
        <strain>MP145</strain>
    </source>
</reference>
<reference evidence="2" key="1">
    <citation type="submission" date="2010-03" db="EMBL/GenBank/DDBJ databases">
        <title>The complete genome of Mycoplasma crocodyli MP145.</title>
        <authorList>
            <person name="Glass J.I."/>
            <person name="Durkin A.S."/>
            <person name="Hostetler J."/>
            <person name="Jackson J."/>
            <person name="Johnson J."/>
            <person name="May M.A."/>
            <person name="Paralanov V."/>
            <person name="Radune D."/>
            <person name="Szczypinski B."/>
            <person name="Brown D.R."/>
        </authorList>
    </citation>
    <scope>NUCLEOTIDE SEQUENCE [LARGE SCALE GENOMIC DNA]</scope>
    <source>
        <strain evidence="2">ATCC 51981 / MP145</strain>
    </source>
</reference>
<keyword evidence="2" id="KW-1185">Reference proteome</keyword>
<evidence type="ECO:0000313" key="2">
    <source>
        <dbReference type="Proteomes" id="UP000001845"/>
    </source>
</evidence>
<protein>
    <submittedName>
        <fullName evidence="1">Uncharacterized protein</fullName>
    </submittedName>
</protein>
<dbReference type="RefSeq" id="WP_013054641.1">
    <property type="nucleotide sequence ID" value="NC_014014.1"/>
</dbReference>
<dbReference type="OrthoDB" id="400038at2"/>
<dbReference type="eggNOG" id="ENOG5030N5B">
    <property type="taxonomic scope" value="Bacteria"/>
</dbReference>
<sequence>MNLLDIKRTLINIIKETPGVKGFNVYDFENLNAIDLQNDECLESIFAERTEKGWSIRCALTILRGLSAKRIVNEIYQQMNYILKPMGEKIYKLNIMIKGVSDE</sequence>
<reference evidence="1 2" key="3">
    <citation type="journal article" date="2011" name="J. Bacteriol.">
        <title>Genome sequences of Mycoplasma alligatoris A21JP2T and Mycoplasma crocodyli MP145T.</title>
        <authorList>
            <person name="Brown D.R."/>
            <person name="Farmerie W.G."/>
            <person name="May M."/>
            <person name="Benders G.A."/>
            <person name="Durkin A.S."/>
            <person name="Hlavinka K."/>
            <person name="Hostetler J."/>
            <person name="Jackson J."/>
            <person name="Johnson J."/>
            <person name="Miller R.H."/>
            <person name="Paralanov V."/>
            <person name="Radune D."/>
            <person name="Szczypinski B."/>
            <person name="Glass J.I."/>
        </authorList>
    </citation>
    <scope>NUCLEOTIDE SEQUENCE [LARGE SCALE GENOMIC DNA]</scope>
    <source>
        <strain evidence="2">ATCC 51981 / MP145</strain>
    </source>
</reference>
<name>D5E4P8_MYCCM</name>
<organism evidence="1 2">
    <name type="scientific">Mycoplasma crocodyli (strain ATCC 51981 / MP145)</name>
    <dbReference type="NCBI Taxonomy" id="512564"/>
    <lineage>
        <taxon>Bacteria</taxon>
        <taxon>Bacillati</taxon>
        <taxon>Mycoplasmatota</taxon>
        <taxon>Mollicutes</taxon>
        <taxon>Mycoplasmataceae</taxon>
        <taxon>Mycoplasma</taxon>
    </lineage>
</organism>
<dbReference type="EMBL" id="CP001991">
    <property type="protein sequence ID" value="ADE19865.1"/>
    <property type="molecule type" value="Genomic_DNA"/>
</dbReference>
<evidence type="ECO:0000313" key="1">
    <source>
        <dbReference type="EMBL" id="ADE19865.1"/>
    </source>
</evidence>
<accession>D5E4P8</accession>
<proteinExistence type="predicted"/>
<dbReference type="HOGENOM" id="CLU_2260619_0_0_14"/>
<dbReference type="AlphaFoldDB" id="D5E4P8"/>
<gene>
    <name evidence="1" type="ordered locus">MCRO_0059</name>
</gene>
<dbReference type="Proteomes" id="UP000001845">
    <property type="component" value="Chromosome"/>
</dbReference>